<sequence>RDPIKIIAQDIIKNNLSPEEINRIAYVLASSASTTLHKLGADYLITEAVKIPFVTEKANQIQARKCILREINGYDCSEFFYLEKVQERLNEYDITKPPSMQNLIDIIIMLCMRSADVKNLSINQYKPSHESWYNPNYSWYCIGYTKNKGERSIPDRFSFLLKDKDKNTNVAPLNQFLSRYKIISFILRKIGADYASRVHGGRNDSRYQYLRQLACRHKIGHALSVEHYGVMNDRPNTLAPKQKNSEIVKAKVGTQKVNCRLELGFLGPSMYSDKLFKKIGGKISRKLTPEEKDSKFVREETTALFGLAVILLTFTSNVINNHRLSNYESITILTKVLVEKYDPKMPNYILLGKNWFYERNNSGLQIYLPEIVTDAKNAFVRTTLHIKDLSQKVGTTKAKKKPRINISVNKSDIHDFYKILPGKSKDSLYRRSNISTTSDSATSDLNTSDSNSGNSSTSSSEMEVIYMHKTKAIRKHPILKYKVK</sequence>
<name>A0ABN7WZH0_GIGMA</name>
<dbReference type="EMBL" id="CAJVQB010072229">
    <property type="protein sequence ID" value="CAG8843382.1"/>
    <property type="molecule type" value="Genomic_DNA"/>
</dbReference>
<feature type="compositionally biased region" description="Low complexity" evidence="1">
    <location>
        <begin position="436"/>
        <end position="460"/>
    </location>
</feature>
<comment type="caution">
    <text evidence="2">The sequence shown here is derived from an EMBL/GenBank/DDBJ whole genome shotgun (WGS) entry which is preliminary data.</text>
</comment>
<protein>
    <submittedName>
        <fullName evidence="2">25330_t:CDS:1</fullName>
    </submittedName>
</protein>
<dbReference type="Proteomes" id="UP000789901">
    <property type="component" value="Unassembled WGS sequence"/>
</dbReference>
<organism evidence="2 3">
    <name type="scientific">Gigaspora margarita</name>
    <dbReference type="NCBI Taxonomy" id="4874"/>
    <lineage>
        <taxon>Eukaryota</taxon>
        <taxon>Fungi</taxon>
        <taxon>Fungi incertae sedis</taxon>
        <taxon>Mucoromycota</taxon>
        <taxon>Glomeromycotina</taxon>
        <taxon>Glomeromycetes</taxon>
        <taxon>Diversisporales</taxon>
        <taxon>Gigasporaceae</taxon>
        <taxon>Gigaspora</taxon>
    </lineage>
</organism>
<evidence type="ECO:0000313" key="3">
    <source>
        <dbReference type="Proteomes" id="UP000789901"/>
    </source>
</evidence>
<feature type="region of interest" description="Disordered" evidence="1">
    <location>
        <begin position="436"/>
        <end position="461"/>
    </location>
</feature>
<evidence type="ECO:0000313" key="2">
    <source>
        <dbReference type="EMBL" id="CAG8843382.1"/>
    </source>
</evidence>
<evidence type="ECO:0000256" key="1">
    <source>
        <dbReference type="SAM" id="MobiDB-lite"/>
    </source>
</evidence>
<accession>A0ABN7WZH0</accession>
<feature type="non-terminal residue" evidence="2">
    <location>
        <position position="1"/>
    </location>
</feature>
<gene>
    <name evidence="2" type="ORF">GMARGA_LOCUS36512</name>
</gene>
<keyword evidence="3" id="KW-1185">Reference proteome</keyword>
<reference evidence="2 3" key="1">
    <citation type="submission" date="2021-06" db="EMBL/GenBank/DDBJ databases">
        <authorList>
            <person name="Kallberg Y."/>
            <person name="Tangrot J."/>
            <person name="Rosling A."/>
        </authorList>
    </citation>
    <scope>NUCLEOTIDE SEQUENCE [LARGE SCALE GENOMIC DNA]</scope>
    <source>
        <strain evidence="2 3">120-4 pot B 10/14</strain>
    </source>
</reference>
<feature type="non-terminal residue" evidence="2">
    <location>
        <position position="484"/>
    </location>
</feature>
<proteinExistence type="predicted"/>